<gene>
    <name evidence="2" type="ORF">E6O75_ATG05144</name>
</gene>
<evidence type="ECO:0000256" key="1">
    <source>
        <dbReference type="SAM" id="MobiDB-lite"/>
    </source>
</evidence>
<accession>A0A4Z1PIU0</accession>
<organism evidence="2 3">
    <name type="scientific">Venturia nashicola</name>
    <dbReference type="NCBI Taxonomy" id="86259"/>
    <lineage>
        <taxon>Eukaryota</taxon>
        <taxon>Fungi</taxon>
        <taxon>Dikarya</taxon>
        <taxon>Ascomycota</taxon>
        <taxon>Pezizomycotina</taxon>
        <taxon>Dothideomycetes</taxon>
        <taxon>Pleosporomycetidae</taxon>
        <taxon>Venturiales</taxon>
        <taxon>Venturiaceae</taxon>
        <taxon>Venturia</taxon>
    </lineage>
</organism>
<comment type="caution">
    <text evidence="2">The sequence shown here is derived from an EMBL/GenBank/DDBJ whole genome shotgun (WGS) entry which is preliminary data.</text>
</comment>
<feature type="compositionally biased region" description="Polar residues" evidence="1">
    <location>
        <begin position="46"/>
        <end position="59"/>
    </location>
</feature>
<protein>
    <submittedName>
        <fullName evidence="2">Protein PBMUCL2</fullName>
    </submittedName>
</protein>
<reference evidence="2 3" key="1">
    <citation type="submission" date="2019-04" db="EMBL/GenBank/DDBJ databases">
        <title>High contiguity whole genome sequence and gene annotation resource for two Venturia nashicola isolates.</title>
        <authorList>
            <person name="Prokchorchik M."/>
            <person name="Won K."/>
            <person name="Lee Y."/>
            <person name="Choi E.D."/>
            <person name="Segonzac C."/>
            <person name="Sohn K.H."/>
        </authorList>
    </citation>
    <scope>NUCLEOTIDE SEQUENCE [LARGE SCALE GENOMIC DNA]</scope>
    <source>
        <strain evidence="2 3">PRI2</strain>
    </source>
</reference>
<keyword evidence="3" id="KW-1185">Reference proteome</keyword>
<dbReference type="OrthoDB" id="2274644at2759"/>
<feature type="region of interest" description="Disordered" evidence="1">
    <location>
        <begin position="1"/>
        <end position="77"/>
    </location>
</feature>
<evidence type="ECO:0000313" key="2">
    <source>
        <dbReference type="EMBL" id="TID21749.1"/>
    </source>
</evidence>
<dbReference type="EMBL" id="SNSC02000009">
    <property type="protein sequence ID" value="TID21749.1"/>
    <property type="molecule type" value="Genomic_DNA"/>
</dbReference>
<name>A0A4Z1PIU0_9PEZI</name>
<dbReference type="AlphaFoldDB" id="A0A4Z1PIU0"/>
<proteinExistence type="predicted"/>
<evidence type="ECO:0000313" key="3">
    <source>
        <dbReference type="Proteomes" id="UP000298493"/>
    </source>
</evidence>
<sequence>MPVSPPGARQEPARSPPGARQEPARSPPGARQEPARSPPGACQEPARSQTGKTAKTANNPPMKPTTPHGYGRFLAPHPPQHYKIINHFKRGVGLGRVYLHRLAALPTGPLCQW</sequence>
<dbReference type="Proteomes" id="UP000298493">
    <property type="component" value="Unassembled WGS sequence"/>
</dbReference>